<feature type="domain" description="Histidine kinase" evidence="8">
    <location>
        <begin position="263"/>
        <end position="483"/>
    </location>
</feature>
<comment type="catalytic activity">
    <reaction evidence="1">
        <text>ATP + protein L-histidine = ADP + protein N-phospho-L-histidine.</text>
        <dbReference type="EC" id="2.7.13.3"/>
    </reaction>
</comment>
<keyword evidence="4" id="KW-0808">Transferase</keyword>
<keyword evidence="10" id="KW-1185">Reference proteome</keyword>
<dbReference type="PANTHER" id="PTHR43711">
    <property type="entry name" value="TWO-COMPONENT HISTIDINE KINASE"/>
    <property type="match status" value="1"/>
</dbReference>
<proteinExistence type="predicted"/>
<dbReference type="PANTHER" id="PTHR43711:SF26">
    <property type="entry name" value="SENSOR HISTIDINE KINASE RCSC"/>
    <property type="match status" value="1"/>
</dbReference>
<dbReference type="InterPro" id="IPR036890">
    <property type="entry name" value="HATPase_C_sf"/>
</dbReference>
<dbReference type="AlphaFoldDB" id="A0A327QW12"/>
<dbReference type="InterPro" id="IPR003594">
    <property type="entry name" value="HATPase_dom"/>
</dbReference>
<dbReference type="EMBL" id="QLLL01000002">
    <property type="protein sequence ID" value="RAJ08541.1"/>
    <property type="molecule type" value="Genomic_DNA"/>
</dbReference>
<protein>
    <recommendedName>
        <fullName evidence="2">histidine kinase</fullName>
        <ecNumber evidence="2">2.7.13.3</ecNumber>
    </recommendedName>
</protein>
<dbReference type="GO" id="GO:0000155">
    <property type="term" value="F:phosphorelay sensor kinase activity"/>
    <property type="evidence" value="ECO:0007669"/>
    <property type="project" value="InterPro"/>
</dbReference>
<evidence type="ECO:0000256" key="5">
    <source>
        <dbReference type="ARBA" id="ARBA00022777"/>
    </source>
</evidence>
<dbReference type="SMART" id="SM00387">
    <property type="entry name" value="HATPase_c"/>
    <property type="match status" value="1"/>
</dbReference>
<dbReference type="InterPro" id="IPR003661">
    <property type="entry name" value="HisK_dim/P_dom"/>
</dbReference>
<dbReference type="CDD" id="cd00075">
    <property type="entry name" value="HATPase"/>
    <property type="match status" value="1"/>
</dbReference>
<dbReference type="SUPFAM" id="SSF47384">
    <property type="entry name" value="Homodimeric domain of signal transducing histidine kinase"/>
    <property type="match status" value="1"/>
</dbReference>
<name>A0A327QW12_9BACT</name>
<keyword evidence="7" id="KW-0812">Transmembrane</keyword>
<sequence>MPIASYLAVINLGMKLSITAYKVISIVSFLILSTLQFVLVYNTYKLTDERYFFNERKTMDTAYGKTIINDILFPGGGKVMDKYIYPNMHTLEVLHDQDTAAFNQYKALLVDSIFTMLRANSNMDSVMHMIIQKNGLSEKLEYALHFDLVDISFKKNQYVNIFNYNSPQKSRLSLISGTLQTPSNKNKISTVTVTSPADYTTRVSFSLYADISNRSMVILQRMLPTLVISLFSLFCVVLLFFITFRNWVKQKQLSEMKSDFINSMSHELNTPLAAIIVANKGLQNEQILENKAQVRSLTDVINRQSERLKKLIGQVLDITRSNQVVLQKEPLILQNALQEIISDYRYKITDPSIQMTGVLAEGEDTIEADRFWLTTILVNLIENAIKYNDQPNKVVNILLRRGKKHLYIEVADNGIGIPSNIQSHIFDKFYRAQTNLKTNNGLGLDLGLGLFNVQQAVLAHGWSISVTSKPGQGSTFIVRIPNK</sequence>
<evidence type="ECO:0000256" key="6">
    <source>
        <dbReference type="ARBA" id="ARBA00023012"/>
    </source>
</evidence>
<accession>A0A327QW12</accession>
<evidence type="ECO:0000256" key="3">
    <source>
        <dbReference type="ARBA" id="ARBA00022553"/>
    </source>
</evidence>
<evidence type="ECO:0000256" key="1">
    <source>
        <dbReference type="ARBA" id="ARBA00000085"/>
    </source>
</evidence>
<dbReference type="Pfam" id="PF02518">
    <property type="entry name" value="HATPase_c"/>
    <property type="match status" value="1"/>
</dbReference>
<evidence type="ECO:0000313" key="10">
    <source>
        <dbReference type="Proteomes" id="UP000249547"/>
    </source>
</evidence>
<dbReference type="InterPro" id="IPR050736">
    <property type="entry name" value="Sensor_HK_Regulatory"/>
</dbReference>
<gene>
    <name evidence="9" type="ORF">LX64_01194</name>
</gene>
<organism evidence="9 10">
    <name type="scientific">Chitinophaga skermanii</name>
    <dbReference type="NCBI Taxonomy" id="331697"/>
    <lineage>
        <taxon>Bacteria</taxon>
        <taxon>Pseudomonadati</taxon>
        <taxon>Bacteroidota</taxon>
        <taxon>Chitinophagia</taxon>
        <taxon>Chitinophagales</taxon>
        <taxon>Chitinophagaceae</taxon>
        <taxon>Chitinophaga</taxon>
    </lineage>
</organism>
<dbReference type="SUPFAM" id="SSF55874">
    <property type="entry name" value="ATPase domain of HSP90 chaperone/DNA topoisomerase II/histidine kinase"/>
    <property type="match status" value="1"/>
</dbReference>
<evidence type="ECO:0000313" key="9">
    <source>
        <dbReference type="EMBL" id="RAJ08541.1"/>
    </source>
</evidence>
<reference evidence="9 10" key="1">
    <citation type="submission" date="2018-06" db="EMBL/GenBank/DDBJ databases">
        <title>Genomic Encyclopedia of Archaeal and Bacterial Type Strains, Phase II (KMG-II): from individual species to whole genera.</title>
        <authorList>
            <person name="Goeker M."/>
        </authorList>
    </citation>
    <scope>NUCLEOTIDE SEQUENCE [LARGE SCALE GENOMIC DNA]</scope>
    <source>
        <strain evidence="9 10">DSM 23857</strain>
    </source>
</reference>
<keyword evidence="3" id="KW-0597">Phosphoprotein</keyword>
<feature type="transmembrane region" description="Helical" evidence="7">
    <location>
        <begin position="223"/>
        <end position="244"/>
    </location>
</feature>
<dbReference type="Gene3D" id="1.10.287.130">
    <property type="match status" value="1"/>
</dbReference>
<dbReference type="InterPro" id="IPR036097">
    <property type="entry name" value="HisK_dim/P_sf"/>
</dbReference>
<dbReference type="InterPro" id="IPR004358">
    <property type="entry name" value="Sig_transdc_His_kin-like_C"/>
</dbReference>
<dbReference type="CDD" id="cd00082">
    <property type="entry name" value="HisKA"/>
    <property type="match status" value="1"/>
</dbReference>
<dbReference type="PROSITE" id="PS50109">
    <property type="entry name" value="HIS_KIN"/>
    <property type="match status" value="1"/>
</dbReference>
<dbReference type="InterPro" id="IPR005467">
    <property type="entry name" value="His_kinase_dom"/>
</dbReference>
<evidence type="ECO:0000256" key="2">
    <source>
        <dbReference type="ARBA" id="ARBA00012438"/>
    </source>
</evidence>
<evidence type="ECO:0000259" key="8">
    <source>
        <dbReference type="PROSITE" id="PS50109"/>
    </source>
</evidence>
<feature type="transmembrane region" description="Helical" evidence="7">
    <location>
        <begin position="20"/>
        <end position="41"/>
    </location>
</feature>
<keyword evidence="5 9" id="KW-0418">Kinase</keyword>
<dbReference type="Gene3D" id="3.30.565.10">
    <property type="entry name" value="Histidine kinase-like ATPase, C-terminal domain"/>
    <property type="match status" value="1"/>
</dbReference>
<dbReference type="Pfam" id="PF00512">
    <property type="entry name" value="HisKA"/>
    <property type="match status" value="1"/>
</dbReference>
<evidence type="ECO:0000256" key="7">
    <source>
        <dbReference type="SAM" id="Phobius"/>
    </source>
</evidence>
<dbReference type="EC" id="2.7.13.3" evidence="2"/>
<dbReference type="PRINTS" id="PR00344">
    <property type="entry name" value="BCTRLSENSOR"/>
</dbReference>
<comment type="caution">
    <text evidence="9">The sequence shown here is derived from an EMBL/GenBank/DDBJ whole genome shotgun (WGS) entry which is preliminary data.</text>
</comment>
<evidence type="ECO:0000256" key="4">
    <source>
        <dbReference type="ARBA" id="ARBA00022679"/>
    </source>
</evidence>
<dbReference type="Proteomes" id="UP000249547">
    <property type="component" value="Unassembled WGS sequence"/>
</dbReference>
<keyword evidence="6" id="KW-0902">Two-component regulatory system</keyword>
<dbReference type="SMART" id="SM00388">
    <property type="entry name" value="HisKA"/>
    <property type="match status" value="1"/>
</dbReference>
<keyword evidence="7" id="KW-1133">Transmembrane helix</keyword>
<keyword evidence="7" id="KW-0472">Membrane</keyword>